<evidence type="ECO:0000256" key="5">
    <source>
        <dbReference type="ARBA" id="ARBA00022917"/>
    </source>
</evidence>
<evidence type="ECO:0000256" key="4">
    <source>
        <dbReference type="ARBA" id="ARBA00022840"/>
    </source>
</evidence>
<evidence type="ECO:0000256" key="7">
    <source>
        <dbReference type="HAMAP-Rule" id="MF_03147"/>
    </source>
</evidence>
<dbReference type="PANTHER" id="PTHR11659">
    <property type="entry name" value="GLUTAMYL-TRNA GLN AMIDOTRANSFERASE SUBUNIT B MITOCHONDRIAL AND PROKARYOTIC PET112-RELATED"/>
    <property type="match status" value="1"/>
</dbReference>
<name>A0A9W9SQM0_9EURO</name>
<dbReference type="NCBIfam" id="TIGR00133">
    <property type="entry name" value="gatB"/>
    <property type="match status" value="1"/>
</dbReference>
<dbReference type="Pfam" id="PF02637">
    <property type="entry name" value="GatB_Yqey"/>
    <property type="match status" value="1"/>
</dbReference>
<comment type="subcellular location">
    <subcellularLocation>
        <location evidence="7">Mitochondrion</location>
    </subcellularLocation>
</comment>
<protein>
    <recommendedName>
        <fullName evidence="7">Glutamyl-tRNA(Gln) amidotransferase subunit B, mitochondrial</fullName>
        <shortName evidence="7">Glu-AdT subunit B</shortName>
        <ecNumber evidence="7">6.3.5.-</ecNumber>
    </recommendedName>
</protein>
<dbReference type="GO" id="GO:0030956">
    <property type="term" value="C:glutamyl-tRNA(Gln) amidotransferase complex"/>
    <property type="evidence" value="ECO:0007669"/>
    <property type="project" value="UniProtKB-UniRule"/>
</dbReference>
<dbReference type="InterPro" id="IPR018027">
    <property type="entry name" value="Asn/Gln_amidotransferase"/>
</dbReference>
<dbReference type="InterPro" id="IPR017959">
    <property type="entry name" value="Asn/Gln-tRNA_amidoTrfase_suB/E"/>
</dbReference>
<dbReference type="InterPro" id="IPR023168">
    <property type="entry name" value="GatB_Yqey_C_2"/>
</dbReference>
<evidence type="ECO:0000256" key="1">
    <source>
        <dbReference type="ARBA" id="ARBA00005306"/>
    </source>
</evidence>
<dbReference type="NCBIfam" id="NF004012">
    <property type="entry name" value="PRK05477.1-2"/>
    <property type="match status" value="1"/>
</dbReference>
<keyword evidence="2 7" id="KW-0436">Ligase</keyword>
<keyword evidence="3 7" id="KW-0547">Nucleotide-binding</keyword>
<proteinExistence type="inferred from homology"/>
<reference evidence="10" key="2">
    <citation type="journal article" date="2023" name="IMA Fungus">
        <title>Comparative genomic study of the Penicillium genus elucidates a diverse pangenome and 15 lateral gene transfer events.</title>
        <authorList>
            <person name="Petersen C."/>
            <person name="Sorensen T."/>
            <person name="Nielsen M.R."/>
            <person name="Sondergaard T.E."/>
            <person name="Sorensen J.L."/>
            <person name="Fitzpatrick D.A."/>
            <person name="Frisvad J.C."/>
            <person name="Nielsen K.L."/>
        </authorList>
    </citation>
    <scope>NUCLEOTIDE SEQUENCE</scope>
    <source>
        <strain evidence="10">IBT 3081</strain>
    </source>
</reference>
<sequence length="738" mass="82732">MDCEFHPDSFAALHREFSVLSFISQIPSPIGHPRIISADFKSGVLVLSSPKVYWTPLWQHVNEPVLDLDSLLQMKHELLDYIGSLKSAGGWLLYLGGWADTDFCSAPDRIQSDEWKTQEKEQVNEIAKSPELPQIHVFQDSTLSPESNLSMLRSWIGSGTIRSLCVRRLTRSPRLFPKAPFSSAPNRYLQPPASADRVPLRKQLKQEAKSLRSHKRQRKETAEASREEWELTVGVEIHAQLDTETKLFSRAATSTSDTPNSNVALFDLAFPGSQPAFQIATLLPALRAAIALNCEIQPVSRFDRKHYFYQDQPAGYQITQYYEPFARNGYVELFDYDGIAPEDGERVRIDIKQLQLEQDTAKSQEYPPTTQLLDFNRVSHPLIEIITMPQIHTPATAAACVRKLQAIVQSCGAVTTGMEMGGLRADVNVSVRRRGEEPGKYQYDGISGLGQRTEIKNLSSFKAVEDAIIAEKNRQIEVLESGGVIEGETRGWTIGSTETRRLRGKEGSVDYRYMPDPDIPPLVIGEDLLSSLRDSIPTAPDALLTLLVGSEFSLPIEDAKPLIELDNGARLEYYHDVVDILRTLQVDQDDKTRASLARVASNWVLHELGGLLAKADRAWDPEIVPARSLAHLIDHLQRKRITGPTAKQVLATIFDGDHRPVPQLLEEENLLLRPLSREEYLALAESVIAMNPQMVEQIRSKNQLGKLGWFVGQMMRTGEKGRVEAPKAEEILRELILG</sequence>
<comment type="subunit">
    <text evidence="7">Subunit of the heterotrimeric GatCAB amidotransferase (AdT) complex, composed of A, B and C subunits.</text>
</comment>
<dbReference type="Gene3D" id="1.10.10.410">
    <property type="match status" value="1"/>
</dbReference>
<dbReference type="SMART" id="SM00845">
    <property type="entry name" value="GatB_Yqey"/>
    <property type="match status" value="1"/>
</dbReference>
<dbReference type="EMBL" id="JAPZBT010000001">
    <property type="protein sequence ID" value="KAJ5382727.1"/>
    <property type="molecule type" value="Genomic_DNA"/>
</dbReference>
<evidence type="ECO:0000256" key="6">
    <source>
        <dbReference type="ARBA" id="ARBA00047913"/>
    </source>
</evidence>
<evidence type="ECO:0000256" key="2">
    <source>
        <dbReference type="ARBA" id="ARBA00022598"/>
    </source>
</evidence>
<comment type="caution">
    <text evidence="10">The sequence shown here is derived from an EMBL/GenBank/DDBJ whole genome shotgun (WGS) entry which is preliminary data.</text>
</comment>
<comment type="similarity">
    <text evidence="1 7">Belongs to the GatB/GatE family. GatB subfamily.</text>
</comment>
<evidence type="ECO:0000256" key="8">
    <source>
        <dbReference type="SAM" id="MobiDB-lite"/>
    </source>
</evidence>
<dbReference type="GeneID" id="81457551"/>
<dbReference type="PROSITE" id="PS01234">
    <property type="entry name" value="GATB"/>
    <property type="match status" value="1"/>
</dbReference>
<evidence type="ECO:0000259" key="9">
    <source>
        <dbReference type="SMART" id="SM00845"/>
    </source>
</evidence>
<keyword evidence="5 7" id="KW-0648">Protein biosynthesis</keyword>
<dbReference type="GO" id="GO:0032543">
    <property type="term" value="P:mitochondrial translation"/>
    <property type="evidence" value="ECO:0007669"/>
    <property type="project" value="UniProtKB-UniRule"/>
</dbReference>
<keyword evidence="7" id="KW-0496">Mitochondrion</keyword>
<dbReference type="GO" id="GO:0070681">
    <property type="term" value="P:glutaminyl-tRNAGln biosynthesis via transamidation"/>
    <property type="evidence" value="ECO:0007669"/>
    <property type="project" value="UniProtKB-UniRule"/>
</dbReference>
<dbReference type="Pfam" id="PF02934">
    <property type="entry name" value="GatB_N"/>
    <property type="match status" value="1"/>
</dbReference>
<evidence type="ECO:0000313" key="11">
    <source>
        <dbReference type="Proteomes" id="UP001147752"/>
    </source>
</evidence>
<dbReference type="GO" id="GO:0005739">
    <property type="term" value="C:mitochondrion"/>
    <property type="evidence" value="ECO:0007669"/>
    <property type="project" value="UniProtKB-SubCell"/>
</dbReference>
<keyword evidence="4 7" id="KW-0067">ATP-binding</keyword>
<dbReference type="Proteomes" id="UP001147752">
    <property type="component" value="Unassembled WGS sequence"/>
</dbReference>
<dbReference type="InterPro" id="IPR014746">
    <property type="entry name" value="Gln_synth/guanido_kin_cat_dom"/>
</dbReference>
<dbReference type="HAMAP" id="MF_00121">
    <property type="entry name" value="GatB"/>
    <property type="match status" value="1"/>
</dbReference>
<keyword evidence="11" id="KW-1185">Reference proteome</keyword>
<dbReference type="SUPFAM" id="SSF55931">
    <property type="entry name" value="Glutamine synthetase/guanido kinase"/>
    <property type="match status" value="1"/>
</dbReference>
<dbReference type="SUPFAM" id="SSF89095">
    <property type="entry name" value="GatB/YqeY motif"/>
    <property type="match status" value="1"/>
</dbReference>
<dbReference type="InterPro" id="IPR017958">
    <property type="entry name" value="Gln-tRNA_amidoTrfase_suB_CS"/>
</dbReference>
<dbReference type="RefSeq" id="XP_056582503.1">
    <property type="nucleotide sequence ID" value="XM_056718368.1"/>
</dbReference>
<dbReference type="EC" id="6.3.5.-" evidence="7"/>
<reference evidence="10" key="1">
    <citation type="submission" date="2022-12" db="EMBL/GenBank/DDBJ databases">
        <authorList>
            <person name="Petersen C."/>
        </authorList>
    </citation>
    <scope>NUCLEOTIDE SEQUENCE</scope>
    <source>
        <strain evidence="10">IBT 3081</strain>
    </source>
</reference>
<organism evidence="10 11">
    <name type="scientific">Penicillium concentricum</name>
    <dbReference type="NCBI Taxonomy" id="293559"/>
    <lineage>
        <taxon>Eukaryota</taxon>
        <taxon>Fungi</taxon>
        <taxon>Dikarya</taxon>
        <taxon>Ascomycota</taxon>
        <taxon>Pezizomycotina</taxon>
        <taxon>Eurotiomycetes</taxon>
        <taxon>Eurotiomycetidae</taxon>
        <taxon>Eurotiales</taxon>
        <taxon>Aspergillaceae</taxon>
        <taxon>Penicillium</taxon>
    </lineage>
</organism>
<accession>A0A9W9SQM0</accession>
<feature type="domain" description="Asn/Gln amidotransferase" evidence="9">
    <location>
        <begin position="572"/>
        <end position="736"/>
    </location>
</feature>
<dbReference type="GO" id="GO:0005524">
    <property type="term" value="F:ATP binding"/>
    <property type="evidence" value="ECO:0007669"/>
    <property type="project" value="UniProtKB-KW"/>
</dbReference>
<comment type="catalytic activity">
    <reaction evidence="6 7">
        <text>L-glutamyl-tRNA(Gln) + L-glutamine + ATP + H2O = L-glutaminyl-tRNA(Gln) + L-glutamate + ADP + phosphate + H(+)</text>
        <dbReference type="Rhea" id="RHEA:17521"/>
        <dbReference type="Rhea" id="RHEA-COMP:9681"/>
        <dbReference type="Rhea" id="RHEA-COMP:9684"/>
        <dbReference type="ChEBI" id="CHEBI:15377"/>
        <dbReference type="ChEBI" id="CHEBI:15378"/>
        <dbReference type="ChEBI" id="CHEBI:29985"/>
        <dbReference type="ChEBI" id="CHEBI:30616"/>
        <dbReference type="ChEBI" id="CHEBI:43474"/>
        <dbReference type="ChEBI" id="CHEBI:58359"/>
        <dbReference type="ChEBI" id="CHEBI:78520"/>
        <dbReference type="ChEBI" id="CHEBI:78521"/>
        <dbReference type="ChEBI" id="CHEBI:456216"/>
    </reaction>
</comment>
<dbReference type="AlphaFoldDB" id="A0A9W9SQM0"/>
<dbReference type="OrthoDB" id="1722066at2759"/>
<dbReference type="InterPro" id="IPR006075">
    <property type="entry name" value="Asn/Gln-tRNA_Trfase_suB/E_cat"/>
</dbReference>
<comment type="function">
    <text evidence="7">Allows the formation of correctly charged Gln-tRNA(Gln) through the transamidation of misacylated Glu-tRNA(Gln) in the mitochondria. The reaction takes place in the presence of glutamine and ATP through an activated gamma-phospho-Glu-tRNA(Gln).</text>
</comment>
<dbReference type="InterPro" id="IPR004413">
    <property type="entry name" value="GatB"/>
</dbReference>
<feature type="region of interest" description="Disordered" evidence="8">
    <location>
        <begin position="206"/>
        <end position="225"/>
    </location>
</feature>
<dbReference type="GO" id="GO:0050567">
    <property type="term" value="F:glutaminyl-tRNA synthase (glutamine-hydrolyzing) activity"/>
    <property type="evidence" value="ECO:0007669"/>
    <property type="project" value="UniProtKB-UniRule"/>
</dbReference>
<evidence type="ECO:0000256" key="3">
    <source>
        <dbReference type="ARBA" id="ARBA00022741"/>
    </source>
</evidence>
<dbReference type="InterPro" id="IPR003789">
    <property type="entry name" value="Asn/Gln_tRNA_amidoTrase-B-like"/>
</dbReference>
<dbReference type="PANTHER" id="PTHR11659:SF0">
    <property type="entry name" value="GLUTAMYL-TRNA(GLN) AMIDOTRANSFERASE SUBUNIT B, MITOCHONDRIAL"/>
    <property type="match status" value="1"/>
</dbReference>
<evidence type="ECO:0000313" key="10">
    <source>
        <dbReference type="EMBL" id="KAJ5382727.1"/>
    </source>
</evidence>
<feature type="region of interest" description="Disordered" evidence="8">
    <location>
        <begin position="177"/>
        <end position="199"/>
    </location>
</feature>
<gene>
    <name evidence="10" type="ORF">N7517_000638</name>
</gene>